<accession>A0ABS9QW86</accession>
<evidence type="ECO:0000313" key="1">
    <source>
        <dbReference type="EMBL" id="MCG9964633.1"/>
    </source>
</evidence>
<organism evidence="1 2">
    <name type="scientific">Shewanella cutis</name>
    <dbReference type="NCBI Taxonomy" id="2766780"/>
    <lineage>
        <taxon>Bacteria</taxon>
        <taxon>Pseudomonadati</taxon>
        <taxon>Pseudomonadota</taxon>
        <taxon>Gammaproteobacteria</taxon>
        <taxon>Alteromonadales</taxon>
        <taxon>Shewanellaceae</taxon>
        <taxon>Shewanella</taxon>
    </lineage>
</organism>
<dbReference type="EMBL" id="JACSDI010000007">
    <property type="protein sequence ID" value="MCG9964633.1"/>
    <property type="molecule type" value="Genomic_DNA"/>
</dbReference>
<keyword evidence="2" id="KW-1185">Reference proteome</keyword>
<reference evidence="1 2" key="1">
    <citation type="submission" date="2020-08" db="EMBL/GenBank/DDBJ databases">
        <title>Whole genome sequence of Shewanella sp strain PS-2.</title>
        <authorList>
            <person name="Das S.K."/>
        </authorList>
    </citation>
    <scope>NUCLEOTIDE SEQUENCE [LARGE SCALE GENOMIC DNA]</scope>
    <source>
        <strain evidence="1 2">PS-2</strain>
    </source>
</reference>
<name>A0ABS9QW86_9GAMM</name>
<protein>
    <submittedName>
        <fullName evidence="1">Uncharacterized protein</fullName>
    </submittedName>
</protein>
<dbReference type="RefSeq" id="WP_240131250.1">
    <property type="nucleotide sequence ID" value="NZ_JACSDI010000007.1"/>
</dbReference>
<gene>
    <name evidence="1" type="ORF">H9J30_11995</name>
</gene>
<proteinExistence type="predicted"/>
<comment type="caution">
    <text evidence="1">The sequence shown here is derived from an EMBL/GenBank/DDBJ whole genome shotgun (WGS) entry which is preliminary data.</text>
</comment>
<feature type="non-terminal residue" evidence="1">
    <location>
        <position position="392"/>
    </location>
</feature>
<sequence>MGGYFGKNGGVGGGSVSSGDIAKYLSYNPDSNRIESRRAIETTLNSFYLSELHKISSGAENVFFTNLNSGVNFYPAWGGLKNHAIVENRGADGIVRPSIRIYKDMITVKPYGDPAGVGSVAYGKAATMLGNHSVLGQEFIVTEPVAASDWLIYQVWYGSDDTGVQAYEQKFTGTAYAAGATVNWWFTHPVEGHQNTPIYTCIKIAKGKEDAEKRLLQVRPSTLNAANHYSNIRIREFYDMPIHGYTKQVEEDEIVFLPCDHAVNPEIVYPYVPIWFQFGNTIERDQYFQNNPGELQIGIWIDDGINYAQWDGVSWNALPSEKTVKLTVPLAFKSNFRVYDYKTTFSSTAKCVVDFTAYSQGTVTMGNAGDDIEFTYITGEGWYLYDRVSNVK</sequence>
<dbReference type="Proteomes" id="UP000829384">
    <property type="component" value="Unassembled WGS sequence"/>
</dbReference>
<evidence type="ECO:0000313" key="2">
    <source>
        <dbReference type="Proteomes" id="UP000829384"/>
    </source>
</evidence>